<feature type="chain" id="PRO_5031053653" evidence="1">
    <location>
        <begin position="23"/>
        <end position="145"/>
    </location>
</feature>
<accession>A0A7W6ETL9</accession>
<evidence type="ECO:0000313" key="2">
    <source>
        <dbReference type="EMBL" id="MBB3841727.1"/>
    </source>
</evidence>
<reference evidence="2 3" key="1">
    <citation type="submission" date="2020-08" db="EMBL/GenBank/DDBJ databases">
        <title>Genomic Encyclopedia of Type Strains, Phase IV (KMG-IV): sequencing the most valuable type-strain genomes for metagenomic binning, comparative biology and taxonomic classification.</title>
        <authorList>
            <person name="Goeker M."/>
        </authorList>
    </citation>
    <scope>NUCLEOTIDE SEQUENCE [LARGE SCALE GENOMIC DNA]</scope>
    <source>
        <strain evidence="2 3">DSM 17976</strain>
    </source>
</reference>
<keyword evidence="3" id="KW-1185">Reference proteome</keyword>
<dbReference type="InterPro" id="IPR058060">
    <property type="entry name" value="HYC_CC_PP"/>
</dbReference>
<feature type="signal peptide" evidence="1">
    <location>
        <begin position="1"/>
        <end position="22"/>
    </location>
</feature>
<evidence type="ECO:0000313" key="3">
    <source>
        <dbReference type="Proteomes" id="UP000541352"/>
    </source>
</evidence>
<proteinExistence type="predicted"/>
<comment type="caution">
    <text evidence="2">The sequence shown here is derived from an EMBL/GenBank/DDBJ whole genome shotgun (WGS) entry which is preliminary data.</text>
</comment>
<evidence type="ECO:0000256" key="1">
    <source>
        <dbReference type="SAM" id="SignalP"/>
    </source>
</evidence>
<dbReference type="InterPro" id="IPR058512">
    <property type="entry name" value="DUF8199"/>
</dbReference>
<keyword evidence="1" id="KW-0732">Signal</keyword>
<protein>
    <submittedName>
        <fullName evidence="2">Uncharacterized protein</fullName>
    </submittedName>
</protein>
<organism evidence="2 3">
    <name type="scientific">Runella defluvii</name>
    <dbReference type="NCBI Taxonomy" id="370973"/>
    <lineage>
        <taxon>Bacteria</taxon>
        <taxon>Pseudomonadati</taxon>
        <taxon>Bacteroidota</taxon>
        <taxon>Cytophagia</taxon>
        <taxon>Cytophagales</taxon>
        <taxon>Spirosomataceae</taxon>
        <taxon>Runella</taxon>
    </lineage>
</organism>
<dbReference type="EMBL" id="JACIBY010000020">
    <property type="protein sequence ID" value="MBB3841727.1"/>
    <property type="molecule type" value="Genomic_DNA"/>
</dbReference>
<dbReference type="AlphaFoldDB" id="A0A7W6ETL9"/>
<gene>
    <name evidence="2" type="ORF">FHS57_005756</name>
</gene>
<name>A0A7W6ETL9_9BACT</name>
<dbReference type="RefSeq" id="WP_183979586.1">
    <property type="nucleotide sequence ID" value="NZ_JACIBY010000020.1"/>
</dbReference>
<dbReference type="Proteomes" id="UP000541352">
    <property type="component" value="Unassembled WGS sequence"/>
</dbReference>
<dbReference type="Pfam" id="PF26622">
    <property type="entry name" value="DUF8199"/>
    <property type="match status" value="1"/>
</dbReference>
<sequence>MFRRFLAFFMALVVLTASTGFGVVEHHCILRGKSLHLAALSKDKCGSCATTKESATPAGQTTIKKRTCCEDQQRYENVEVASSVTQWVAKLLKTTADWAVETLVAVFKVVFEFFFPTSAGSSSVYSFTSFFHGRSLLSFVQSFLI</sequence>
<dbReference type="NCBIfam" id="NF047658">
    <property type="entry name" value="HYC_CC_PP"/>
    <property type="match status" value="1"/>
</dbReference>